<protein>
    <recommendedName>
        <fullName evidence="3">Transposase</fullName>
    </recommendedName>
</protein>
<evidence type="ECO:0008006" key="3">
    <source>
        <dbReference type="Google" id="ProtNLM"/>
    </source>
</evidence>
<dbReference type="Proteomes" id="UP000252100">
    <property type="component" value="Chromosome"/>
</dbReference>
<dbReference type="EMBL" id="CP031092">
    <property type="protein sequence ID" value="AXF55091.1"/>
    <property type="molecule type" value="Genomic_DNA"/>
</dbReference>
<dbReference type="AlphaFoldDB" id="A0A345BVW0"/>
<reference evidence="1 2" key="1">
    <citation type="journal article" date="2018" name="J. Microbiol.">
        <title>Salicibibacter kimchii gen. nov., sp. nov., a moderately halophilic and alkalitolerant bacterium in the family Bacillaceae, isolated from kimchi.</title>
        <authorList>
            <person name="Jang J.Y."/>
            <person name="Oh Y.J."/>
            <person name="Lim S.K."/>
            <person name="Park H.K."/>
            <person name="Lee C."/>
            <person name="Kim J.Y."/>
            <person name="Lee M.A."/>
            <person name="Choi H.J."/>
        </authorList>
    </citation>
    <scope>NUCLEOTIDE SEQUENCE [LARGE SCALE GENOMIC DNA]</scope>
    <source>
        <strain evidence="1 2">NKC1-1</strain>
    </source>
</reference>
<accession>A0A345BVW0</accession>
<sequence>MKLELLKPTQKKKEIFEKMTVLNTQFSNWLLGYDEYTHHTSQMCKCGHTDKSNRKKHTFLA</sequence>
<evidence type="ECO:0000313" key="1">
    <source>
        <dbReference type="EMBL" id="AXF55091.1"/>
    </source>
</evidence>
<keyword evidence="2" id="KW-1185">Reference proteome</keyword>
<proteinExistence type="predicted"/>
<evidence type="ECO:0000313" key="2">
    <source>
        <dbReference type="Proteomes" id="UP000252100"/>
    </source>
</evidence>
<dbReference type="KEGG" id="rue:DT065_03035"/>
<gene>
    <name evidence="1" type="ORF">DT065_03035</name>
</gene>
<name>A0A345BVW0_9BACI</name>
<organism evidence="1 2">
    <name type="scientific">Salicibibacter kimchii</name>
    <dbReference type="NCBI Taxonomy" id="2099786"/>
    <lineage>
        <taxon>Bacteria</taxon>
        <taxon>Bacillati</taxon>
        <taxon>Bacillota</taxon>
        <taxon>Bacilli</taxon>
        <taxon>Bacillales</taxon>
        <taxon>Bacillaceae</taxon>
        <taxon>Salicibibacter</taxon>
    </lineage>
</organism>